<feature type="non-terminal residue" evidence="1">
    <location>
        <position position="437"/>
    </location>
</feature>
<keyword evidence="2" id="KW-1185">Reference proteome</keyword>
<name>A0ACC1J7P7_9FUNG</name>
<evidence type="ECO:0000313" key="1">
    <source>
        <dbReference type="EMBL" id="KAJ1940764.1"/>
    </source>
</evidence>
<gene>
    <name evidence="1" type="ORF">FBU59_003710</name>
</gene>
<reference evidence="1" key="1">
    <citation type="submission" date="2022-07" db="EMBL/GenBank/DDBJ databases">
        <title>Phylogenomic reconstructions and comparative analyses of Kickxellomycotina fungi.</title>
        <authorList>
            <person name="Reynolds N.K."/>
            <person name="Stajich J.E."/>
            <person name="Barry K."/>
            <person name="Grigoriev I.V."/>
            <person name="Crous P."/>
            <person name="Smith M.E."/>
        </authorList>
    </citation>
    <scope>NUCLEOTIDE SEQUENCE</scope>
    <source>
        <strain evidence="1">NRRL 5244</strain>
    </source>
</reference>
<evidence type="ECO:0000313" key="2">
    <source>
        <dbReference type="Proteomes" id="UP001150603"/>
    </source>
</evidence>
<protein>
    <submittedName>
        <fullName evidence="1">Uncharacterized protein</fullName>
    </submittedName>
</protein>
<sequence length="437" mass="49359">MTDTNISKAGIRNAVATDPAKSSGNDYGSTNGDHARTWFAPPAPRPETFDGARWLEFKANLEAYLRFLRVKPDQWVKLAAKHMVDTDAIVLEALAEKHDNKWTDVASAMEALYPEPKRLQSARQSAESILAGPFNRDAPGAHLDRVALVLNRLNDLTMEQRLIKIIQHLEQLGSGEFHAEVDWAASFDTNLQVLKTKATRICETQRRLGMLNGRIKFGDGTDMPYDPNNKAGMRSFVKNRYPEYSFSQVNLLRSVDQAECEYVDEEEKDDVLEPEDVDVEDYDDREAEYLDVNDAEKRPGAALNQDRPKRRVVRDPKGFPLYLPDNSRRDSRIQPNKGSMESAVGNSASMDLDHKDRKAAVPKRVGKKMSATGMAEHHQQPVTTSNNGEDDVEITQRESDYGRTLEVHPTYEDVERSVQKRKLRPASYSAVSVRIWG</sequence>
<proteinExistence type="predicted"/>
<accession>A0ACC1J7P7</accession>
<comment type="caution">
    <text evidence="1">The sequence shown here is derived from an EMBL/GenBank/DDBJ whole genome shotgun (WGS) entry which is preliminary data.</text>
</comment>
<dbReference type="Proteomes" id="UP001150603">
    <property type="component" value="Unassembled WGS sequence"/>
</dbReference>
<dbReference type="EMBL" id="JANBPW010002454">
    <property type="protein sequence ID" value="KAJ1940764.1"/>
    <property type="molecule type" value="Genomic_DNA"/>
</dbReference>
<organism evidence="1 2">
    <name type="scientific">Linderina macrospora</name>
    <dbReference type="NCBI Taxonomy" id="4868"/>
    <lineage>
        <taxon>Eukaryota</taxon>
        <taxon>Fungi</taxon>
        <taxon>Fungi incertae sedis</taxon>
        <taxon>Zoopagomycota</taxon>
        <taxon>Kickxellomycotina</taxon>
        <taxon>Kickxellomycetes</taxon>
        <taxon>Kickxellales</taxon>
        <taxon>Kickxellaceae</taxon>
        <taxon>Linderina</taxon>
    </lineage>
</organism>